<feature type="region of interest" description="Disordered" evidence="1">
    <location>
        <begin position="198"/>
        <end position="226"/>
    </location>
</feature>
<dbReference type="AlphaFoldDB" id="A0A810L696"/>
<keyword evidence="4" id="KW-1185">Reference proteome</keyword>
<sequence>MADGFSAGRIVHYRSYFGRELQLVAPARVVRHDDAGLLLWLDHAAPSWLAVLPGHGHPRDVPPDEWPAGGWPLVPVPLPLPQSTLILVPPDAGYAVWWLWRPDGPIRPDRFAGWYVNLERHALWDDGEHAGVDSLDQELDGLVDPDRRWHWKDEDSFAAKTGQPRYWSAADAVAIRAAGESARALAAAGAFPFDGTGRDFLPDPSWPQPSRPVPAGWRRPPALTEL</sequence>
<dbReference type="Proteomes" id="UP000680750">
    <property type="component" value="Chromosome"/>
</dbReference>
<reference evidence="3" key="1">
    <citation type="submission" date="2020-08" db="EMBL/GenBank/DDBJ databases">
        <title>Whole genome shotgun sequence of Actinocatenispora sera NBRC 101916.</title>
        <authorList>
            <person name="Komaki H."/>
            <person name="Tamura T."/>
        </authorList>
    </citation>
    <scope>NUCLEOTIDE SEQUENCE</scope>
    <source>
        <strain evidence="3">NBRC 101916</strain>
    </source>
</reference>
<dbReference type="KEGG" id="aser:Asera_51980"/>
<evidence type="ECO:0000313" key="4">
    <source>
        <dbReference type="Proteomes" id="UP000680750"/>
    </source>
</evidence>
<organism evidence="3 4">
    <name type="scientific">Actinocatenispora sera</name>
    <dbReference type="NCBI Taxonomy" id="390989"/>
    <lineage>
        <taxon>Bacteria</taxon>
        <taxon>Bacillati</taxon>
        <taxon>Actinomycetota</taxon>
        <taxon>Actinomycetes</taxon>
        <taxon>Micromonosporales</taxon>
        <taxon>Micromonosporaceae</taxon>
        <taxon>Actinocatenispora</taxon>
    </lineage>
</organism>
<evidence type="ECO:0000313" key="3">
    <source>
        <dbReference type="EMBL" id="BCJ31090.1"/>
    </source>
</evidence>
<dbReference type="Gene3D" id="2.40.380.10">
    <property type="entry name" value="FomD-like"/>
    <property type="match status" value="1"/>
</dbReference>
<dbReference type="RefSeq" id="WP_030448088.1">
    <property type="nucleotide sequence ID" value="NZ_AP023354.1"/>
</dbReference>
<accession>A0A810L696</accession>
<protein>
    <recommendedName>
        <fullName evidence="2">DUF402 domain-containing protein</fullName>
    </recommendedName>
</protein>
<proteinExistence type="predicted"/>
<evidence type="ECO:0000259" key="2">
    <source>
        <dbReference type="Pfam" id="PF04167"/>
    </source>
</evidence>
<dbReference type="EMBL" id="AP023354">
    <property type="protein sequence ID" value="BCJ31090.1"/>
    <property type="molecule type" value="Genomic_DNA"/>
</dbReference>
<feature type="domain" description="DUF402" evidence="2">
    <location>
        <begin position="84"/>
        <end position="190"/>
    </location>
</feature>
<dbReference type="Pfam" id="PF04167">
    <property type="entry name" value="DUF402"/>
    <property type="match status" value="1"/>
</dbReference>
<dbReference type="InterPro" id="IPR035930">
    <property type="entry name" value="FomD-like_sf"/>
</dbReference>
<evidence type="ECO:0000256" key="1">
    <source>
        <dbReference type="SAM" id="MobiDB-lite"/>
    </source>
</evidence>
<name>A0A810L696_9ACTN</name>
<dbReference type="InterPro" id="IPR007295">
    <property type="entry name" value="DUF402"/>
</dbReference>
<dbReference type="SUPFAM" id="SSF159234">
    <property type="entry name" value="FomD-like"/>
    <property type="match status" value="1"/>
</dbReference>
<gene>
    <name evidence="3" type="ORF">Asera_51980</name>
</gene>
<dbReference type="OrthoDB" id="3815685at2"/>